<dbReference type="Proteomes" id="UP001501556">
    <property type="component" value="Unassembled WGS sequence"/>
</dbReference>
<evidence type="ECO:0000313" key="2">
    <source>
        <dbReference type="Proteomes" id="UP001501556"/>
    </source>
</evidence>
<gene>
    <name evidence="1" type="ORF">GCM10022407_18570</name>
</gene>
<reference evidence="2" key="1">
    <citation type="journal article" date="2019" name="Int. J. Syst. Evol. Microbiol.">
        <title>The Global Catalogue of Microorganisms (GCM) 10K type strain sequencing project: providing services to taxonomists for standard genome sequencing and annotation.</title>
        <authorList>
            <consortium name="The Broad Institute Genomics Platform"/>
            <consortium name="The Broad Institute Genome Sequencing Center for Infectious Disease"/>
            <person name="Wu L."/>
            <person name="Ma J."/>
        </authorList>
    </citation>
    <scope>NUCLEOTIDE SEQUENCE [LARGE SCALE GENOMIC DNA]</scope>
    <source>
        <strain evidence="2">JCM 17217</strain>
    </source>
</reference>
<dbReference type="RefSeq" id="WP_345123434.1">
    <property type="nucleotide sequence ID" value="NZ_BAABDI010000010.1"/>
</dbReference>
<sequence>MRNLDKTSVSGSVKMRCFADCEENEQLVVFELVVPVAAKVPALSQPVAVAKIVQPASITSTVPGQILTRLRANNTALNAAWCITATLAATRDPARLPSRY</sequence>
<name>A0ABP7PXG4_9BACT</name>
<dbReference type="EMBL" id="BAABDI010000010">
    <property type="protein sequence ID" value="GAA3972999.1"/>
    <property type="molecule type" value="Genomic_DNA"/>
</dbReference>
<organism evidence="1 2">
    <name type="scientific">Hymenobacter antarcticus</name>
    <dbReference type="NCBI Taxonomy" id="486270"/>
    <lineage>
        <taxon>Bacteria</taxon>
        <taxon>Pseudomonadati</taxon>
        <taxon>Bacteroidota</taxon>
        <taxon>Cytophagia</taxon>
        <taxon>Cytophagales</taxon>
        <taxon>Hymenobacteraceae</taxon>
        <taxon>Hymenobacter</taxon>
    </lineage>
</organism>
<evidence type="ECO:0000313" key="1">
    <source>
        <dbReference type="EMBL" id="GAA3972999.1"/>
    </source>
</evidence>
<accession>A0ABP7PXG4</accession>
<protein>
    <submittedName>
        <fullName evidence="1">Uncharacterized protein</fullName>
    </submittedName>
</protein>
<proteinExistence type="predicted"/>
<keyword evidence="2" id="KW-1185">Reference proteome</keyword>
<comment type="caution">
    <text evidence="1">The sequence shown here is derived from an EMBL/GenBank/DDBJ whole genome shotgun (WGS) entry which is preliminary data.</text>
</comment>